<organism evidence="2 3">
    <name type="scientific">Steinernema glaseri</name>
    <dbReference type="NCBI Taxonomy" id="37863"/>
    <lineage>
        <taxon>Eukaryota</taxon>
        <taxon>Metazoa</taxon>
        <taxon>Ecdysozoa</taxon>
        <taxon>Nematoda</taxon>
        <taxon>Chromadorea</taxon>
        <taxon>Rhabditida</taxon>
        <taxon>Tylenchina</taxon>
        <taxon>Panagrolaimomorpha</taxon>
        <taxon>Strongyloidoidea</taxon>
        <taxon>Steinernematidae</taxon>
        <taxon>Steinernema</taxon>
    </lineage>
</organism>
<dbReference type="WBParaSite" id="L893_g31769.t1">
    <property type="protein sequence ID" value="L893_g31769.t1"/>
    <property type="gene ID" value="L893_g31769"/>
</dbReference>
<keyword evidence="1" id="KW-0812">Transmembrane</keyword>
<feature type="transmembrane region" description="Helical" evidence="1">
    <location>
        <begin position="21"/>
        <end position="39"/>
    </location>
</feature>
<name>A0A1I8A1L3_9BILA</name>
<keyword evidence="2" id="KW-1185">Reference proteome</keyword>
<keyword evidence="1" id="KW-0472">Membrane</keyword>
<evidence type="ECO:0000313" key="2">
    <source>
        <dbReference type="Proteomes" id="UP000095287"/>
    </source>
</evidence>
<reference evidence="3" key="1">
    <citation type="submission" date="2016-11" db="UniProtKB">
        <authorList>
            <consortium name="WormBaseParasite"/>
        </authorList>
    </citation>
    <scope>IDENTIFICATION</scope>
</reference>
<keyword evidence="1" id="KW-1133">Transmembrane helix</keyword>
<dbReference type="AlphaFoldDB" id="A0A1I8A1L3"/>
<protein>
    <submittedName>
        <fullName evidence="3">Zgc:</fullName>
    </submittedName>
</protein>
<sequence>MDLRSDTKKKWSFDELSTVSLILILILAAIVSFIASYTYQSHMTYEDTSKPCDTNAFLDKAFSFHERYLSYFNFELRQWVRENDIPRDTASERLDNLMKDAEAVQMKLSEGENYEQLKELAIVQVLLTQKQDKSPDDTISAIERYIKAVNMDRTFVLEKFLVDYIYHPKKTTVAALKEALLQIDQKVDELKKQLHAEYHEPIDTFWSDLKRNITPGILESCLPGEANVEAIVEEYRTMVEQRVSSCAPEGKEKFVFTNSDLLPCTLLIFLMFSLILVCICYFAGIIHHLIIQKSCQKS</sequence>
<evidence type="ECO:0000256" key="1">
    <source>
        <dbReference type="SAM" id="Phobius"/>
    </source>
</evidence>
<evidence type="ECO:0000313" key="3">
    <source>
        <dbReference type="WBParaSite" id="L893_g31769.t1"/>
    </source>
</evidence>
<proteinExistence type="predicted"/>
<feature type="transmembrane region" description="Helical" evidence="1">
    <location>
        <begin position="266"/>
        <end position="291"/>
    </location>
</feature>
<dbReference type="Proteomes" id="UP000095287">
    <property type="component" value="Unplaced"/>
</dbReference>
<accession>A0A1I8A1L3</accession>